<reference evidence="6 7" key="1">
    <citation type="journal article" date="2016" name="Mol. Biol. Evol.">
        <title>Comparative Genomics of Early-Diverging Mushroom-Forming Fungi Provides Insights into the Origins of Lignocellulose Decay Capabilities.</title>
        <authorList>
            <person name="Nagy L.G."/>
            <person name="Riley R."/>
            <person name="Tritt A."/>
            <person name="Adam C."/>
            <person name="Daum C."/>
            <person name="Floudas D."/>
            <person name="Sun H."/>
            <person name="Yadav J.S."/>
            <person name="Pangilinan J."/>
            <person name="Larsson K.H."/>
            <person name="Matsuura K."/>
            <person name="Barry K."/>
            <person name="Labutti K."/>
            <person name="Kuo R."/>
            <person name="Ohm R.A."/>
            <person name="Bhattacharya S.S."/>
            <person name="Shirouzu T."/>
            <person name="Yoshinaga Y."/>
            <person name="Martin F.M."/>
            <person name="Grigoriev I.V."/>
            <person name="Hibbett D.S."/>
        </authorList>
    </citation>
    <scope>NUCLEOTIDE SEQUENCE [LARGE SCALE GENOMIC DNA]</scope>
    <source>
        <strain evidence="6 7">HHB12733</strain>
    </source>
</reference>
<evidence type="ECO:0000256" key="3">
    <source>
        <dbReference type="RuleBase" id="RU003616"/>
    </source>
</evidence>
<evidence type="ECO:0000256" key="1">
    <source>
        <dbReference type="ARBA" id="ARBA00023016"/>
    </source>
</evidence>
<protein>
    <submittedName>
        <fullName evidence="6">HSP20-like chaperone</fullName>
    </submittedName>
</protein>
<dbReference type="CDD" id="cd06464">
    <property type="entry name" value="ACD_sHsps-like"/>
    <property type="match status" value="1"/>
</dbReference>
<feature type="compositionally biased region" description="Polar residues" evidence="4">
    <location>
        <begin position="119"/>
        <end position="128"/>
    </location>
</feature>
<dbReference type="STRING" id="1353952.A0A165GZ31"/>
<dbReference type="Proteomes" id="UP000076842">
    <property type="component" value="Unassembled WGS sequence"/>
</dbReference>
<comment type="similarity">
    <text evidence="2 3">Belongs to the small heat shock protein (HSP20) family.</text>
</comment>
<evidence type="ECO:0000313" key="6">
    <source>
        <dbReference type="EMBL" id="KZT58663.1"/>
    </source>
</evidence>
<keyword evidence="7" id="KW-1185">Reference proteome</keyword>
<gene>
    <name evidence="6" type="ORF">CALCODRAFT_494563</name>
</gene>
<dbReference type="PROSITE" id="PS01031">
    <property type="entry name" value="SHSP"/>
    <property type="match status" value="1"/>
</dbReference>
<dbReference type="AlphaFoldDB" id="A0A165GZ31"/>
<dbReference type="OrthoDB" id="1431247at2759"/>
<evidence type="ECO:0000256" key="2">
    <source>
        <dbReference type="PROSITE-ProRule" id="PRU00285"/>
    </source>
</evidence>
<dbReference type="InParanoid" id="A0A165GZ31"/>
<accession>A0A165GZ31</accession>
<proteinExistence type="inferred from homology"/>
<sequence length="184" mass="20106">MSRSPFYDPFFGLIDAQLHPYAGHASQRNRKASGQPDNFYGSAFVRTPAVEMTEENREYVVEAELPGVRKEDLEVRVGSGGKTLTIEGKVLRRGWQPKTAQPTSPANVEGARPAAEGKTNGTEVTSKPTPEPEAESPYSAVFSRTFSLPRPVDGGKVRAKLENGVLLLHVPWMEEPGSVKVNID</sequence>
<dbReference type="EMBL" id="KV423948">
    <property type="protein sequence ID" value="KZT58663.1"/>
    <property type="molecule type" value="Genomic_DNA"/>
</dbReference>
<feature type="region of interest" description="Disordered" evidence="4">
    <location>
        <begin position="92"/>
        <end position="139"/>
    </location>
</feature>
<dbReference type="InterPro" id="IPR008978">
    <property type="entry name" value="HSP20-like_chaperone"/>
</dbReference>
<evidence type="ECO:0000313" key="7">
    <source>
        <dbReference type="Proteomes" id="UP000076842"/>
    </source>
</evidence>
<dbReference type="InterPro" id="IPR002068">
    <property type="entry name" value="A-crystallin/Hsp20_dom"/>
</dbReference>
<name>A0A165GZ31_9BASI</name>
<dbReference type="PANTHER" id="PTHR11527">
    <property type="entry name" value="HEAT-SHOCK PROTEIN 20 FAMILY MEMBER"/>
    <property type="match status" value="1"/>
</dbReference>
<organism evidence="6 7">
    <name type="scientific">Calocera cornea HHB12733</name>
    <dbReference type="NCBI Taxonomy" id="1353952"/>
    <lineage>
        <taxon>Eukaryota</taxon>
        <taxon>Fungi</taxon>
        <taxon>Dikarya</taxon>
        <taxon>Basidiomycota</taxon>
        <taxon>Agaricomycotina</taxon>
        <taxon>Dacrymycetes</taxon>
        <taxon>Dacrymycetales</taxon>
        <taxon>Dacrymycetaceae</taxon>
        <taxon>Calocera</taxon>
    </lineage>
</organism>
<dbReference type="Gene3D" id="2.60.40.790">
    <property type="match status" value="1"/>
</dbReference>
<evidence type="ECO:0000256" key="4">
    <source>
        <dbReference type="SAM" id="MobiDB-lite"/>
    </source>
</evidence>
<feature type="domain" description="SHSP" evidence="5">
    <location>
        <begin position="40"/>
        <end position="184"/>
    </location>
</feature>
<keyword evidence="1" id="KW-0346">Stress response</keyword>
<evidence type="ECO:0000259" key="5">
    <source>
        <dbReference type="PROSITE" id="PS01031"/>
    </source>
</evidence>
<dbReference type="FunCoup" id="A0A165GZ31">
    <property type="interactions" value="183"/>
</dbReference>
<dbReference type="Pfam" id="PF00011">
    <property type="entry name" value="HSP20"/>
    <property type="match status" value="1"/>
</dbReference>
<dbReference type="InterPro" id="IPR031107">
    <property type="entry name" value="Small_HSP"/>
</dbReference>
<dbReference type="SUPFAM" id="SSF49764">
    <property type="entry name" value="HSP20-like chaperones"/>
    <property type="match status" value="1"/>
</dbReference>